<dbReference type="PANTHER" id="PTHR18914:SF23">
    <property type="entry name" value="CATENIN ALPHA-2"/>
    <property type="match status" value="1"/>
</dbReference>
<feature type="compositionally biased region" description="Basic residues" evidence="19">
    <location>
        <begin position="703"/>
        <end position="713"/>
    </location>
</feature>
<gene>
    <name evidence="21" type="primary">CTNNA2</name>
</gene>
<keyword evidence="13" id="KW-0472">Membrane</keyword>
<dbReference type="GO" id="GO:0030154">
    <property type="term" value="P:cell differentiation"/>
    <property type="evidence" value="ECO:0007669"/>
    <property type="project" value="UniProtKB-KW"/>
</dbReference>
<dbReference type="Gene3D" id="1.20.120.230">
    <property type="entry name" value="Alpha-catenin/vinculin-like"/>
    <property type="match status" value="2"/>
</dbReference>
<evidence type="ECO:0000256" key="17">
    <source>
        <dbReference type="ARBA" id="ARBA00023806"/>
    </source>
</evidence>
<proteinExistence type="inferred from homology"/>
<dbReference type="SUPFAM" id="SSF47220">
    <property type="entry name" value="alpha-catenin/vinculin-like"/>
    <property type="match status" value="3"/>
</dbReference>
<evidence type="ECO:0000313" key="21">
    <source>
        <dbReference type="Ensembl" id="ENSCAFP00040010267.1"/>
    </source>
</evidence>
<reference evidence="20 22" key="1">
    <citation type="journal article" date="2005" name="Nature">
        <title>Genome sequence, comparative analysis and haplotype structure of the domestic dog.</title>
        <authorList>
            <consortium name="Broad Sequencing Platform"/>
            <person name="Lindblad-Toh K."/>
            <person name="Wade C.M."/>
            <person name="Mikkelsen T.S."/>
            <person name="Karlsson E.K."/>
            <person name="Jaffe D.B."/>
            <person name="Kamal M."/>
            <person name="Clamp M."/>
            <person name="Chang J.L."/>
            <person name="Kulbokas E.J. III"/>
            <person name="Zody M.C."/>
            <person name="Mauceli E."/>
            <person name="Xie X."/>
            <person name="Breen M."/>
            <person name="Wayne R.K."/>
            <person name="Ostrander E.A."/>
            <person name="Ponting C.P."/>
            <person name="Galibert F."/>
            <person name="Smith D.R."/>
            <person name="DeJong P.J."/>
            <person name="Kirkness E."/>
            <person name="Alvarez P."/>
            <person name="Biagi T."/>
            <person name="Brockman W."/>
            <person name="Butler J."/>
            <person name="Chin C.W."/>
            <person name="Cook A."/>
            <person name="Cuff J."/>
            <person name="Daly M.J."/>
            <person name="DeCaprio D."/>
            <person name="Gnerre S."/>
            <person name="Grabherr M."/>
            <person name="Kellis M."/>
            <person name="Kleber M."/>
            <person name="Bardeleben C."/>
            <person name="Goodstadt L."/>
            <person name="Heger A."/>
            <person name="Hitte C."/>
            <person name="Kim L."/>
            <person name="Koepfli K.P."/>
            <person name="Parker H.G."/>
            <person name="Pollinger J.P."/>
            <person name="Searle S.M."/>
            <person name="Sutter N.B."/>
            <person name="Thomas R."/>
            <person name="Webber C."/>
            <person name="Baldwin J."/>
            <person name="Abebe A."/>
            <person name="Abouelleil A."/>
            <person name="Aftuck L."/>
            <person name="Ait-Zahra M."/>
            <person name="Aldredge T."/>
            <person name="Allen N."/>
            <person name="An P."/>
            <person name="Anderson S."/>
            <person name="Antoine C."/>
            <person name="Arachchi H."/>
            <person name="Aslam A."/>
            <person name="Ayotte L."/>
            <person name="Bachantsang P."/>
            <person name="Barry A."/>
            <person name="Bayul T."/>
            <person name="Benamara M."/>
            <person name="Berlin A."/>
            <person name="Bessette D."/>
            <person name="Blitshteyn B."/>
            <person name="Bloom T."/>
            <person name="Blye J."/>
            <person name="Boguslavskiy L."/>
            <person name="Bonnet C."/>
            <person name="Boukhgalter B."/>
            <person name="Brown A."/>
            <person name="Cahill P."/>
            <person name="Calixte N."/>
            <person name="Camarata J."/>
            <person name="Cheshatsang Y."/>
            <person name="Chu J."/>
            <person name="Citroen M."/>
            <person name="Collymore A."/>
            <person name="Cooke P."/>
            <person name="Dawoe T."/>
            <person name="Daza R."/>
            <person name="Decktor K."/>
            <person name="DeGray S."/>
            <person name="Dhargay N."/>
            <person name="Dooley K."/>
            <person name="Dooley K."/>
            <person name="Dorje P."/>
            <person name="Dorjee K."/>
            <person name="Dorris L."/>
            <person name="Duffey N."/>
            <person name="Dupes A."/>
            <person name="Egbiremolen O."/>
            <person name="Elong R."/>
            <person name="Falk J."/>
            <person name="Farina A."/>
            <person name="Faro S."/>
            <person name="Ferguson D."/>
            <person name="Ferreira P."/>
            <person name="Fisher S."/>
            <person name="FitzGerald M."/>
            <person name="Foley K."/>
            <person name="Foley C."/>
            <person name="Franke A."/>
            <person name="Friedrich D."/>
            <person name="Gage D."/>
            <person name="Garber M."/>
            <person name="Gearin G."/>
            <person name="Giannoukos G."/>
            <person name="Goode T."/>
            <person name="Goyette A."/>
            <person name="Graham J."/>
            <person name="Grandbois E."/>
            <person name="Gyaltsen K."/>
            <person name="Hafez N."/>
            <person name="Hagopian D."/>
            <person name="Hagos B."/>
            <person name="Hall J."/>
            <person name="Healy C."/>
            <person name="Hegarty R."/>
            <person name="Honan T."/>
            <person name="Horn A."/>
            <person name="Houde N."/>
            <person name="Hughes L."/>
            <person name="Hunnicutt L."/>
            <person name="Husby M."/>
            <person name="Jester B."/>
            <person name="Jones C."/>
            <person name="Kamat A."/>
            <person name="Kanga B."/>
            <person name="Kells C."/>
            <person name="Khazanovich D."/>
            <person name="Kieu A.C."/>
            <person name="Kisner P."/>
            <person name="Kumar M."/>
            <person name="Lance K."/>
            <person name="Landers T."/>
            <person name="Lara M."/>
            <person name="Lee W."/>
            <person name="Leger J.P."/>
            <person name="Lennon N."/>
            <person name="Leuper L."/>
            <person name="LeVine S."/>
            <person name="Liu J."/>
            <person name="Liu X."/>
            <person name="Lokyitsang Y."/>
            <person name="Lokyitsang T."/>
            <person name="Lui A."/>
            <person name="Macdonald J."/>
            <person name="Major J."/>
            <person name="Marabella R."/>
            <person name="Maru K."/>
            <person name="Matthews C."/>
            <person name="McDonough S."/>
            <person name="Mehta T."/>
            <person name="Meldrim J."/>
            <person name="Melnikov A."/>
            <person name="Meneus L."/>
            <person name="Mihalev A."/>
            <person name="Mihova T."/>
            <person name="Miller K."/>
            <person name="Mittelman R."/>
            <person name="Mlenga V."/>
            <person name="Mulrain L."/>
            <person name="Munson G."/>
            <person name="Navidi A."/>
            <person name="Naylor J."/>
            <person name="Nguyen T."/>
            <person name="Nguyen N."/>
            <person name="Nguyen C."/>
            <person name="Nguyen T."/>
            <person name="Nicol R."/>
            <person name="Norbu N."/>
            <person name="Norbu C."/>
            <person name="Novod N."/>
            <person name="Nyima T."/>
            <person name="Olandt P."/>
            <person name="O'Neill B."/>
            <person name="O'Neill K."/>
            <person name="Osman S."/>
            <person name="Oyono L."/>
            <person name="Patti C."/>
            <person name="Perrin D."/>
            <person name="Phunkhang P."/>
            <person name="Pierre F."/>
            <person name="Priest M."/>
            <person name="Rachupka A."/>
            <person name="Raghuraman S."/>
            <person name="Rameau R."/>
            <person name="Ray V."/>
            <person name="Raymond C."/>
            <person name="Rege F."/>
            <person name="Rise C."/>
            <person name="Rogers J."/>
            <person name="Rogov P."/>
            <person name="Sahalie J."/>
            <person name="Settipalli S."/>
            <person name="Sharpe T."/>
            <person name="Shea T."/>
            <person name="Sheehan M."/>
            <person name="Sherpa N."/>
            <person name="Shi J."/>
            <person name="Shih D."/>
            <person name="Sloan J."/>
            <person name="Smith C."/>
            <person name="Sparrow T."/>
            <person name="Stalker J."/>
            <person name="Stange-Thomann N."/>
            <person name="Stavropoulos S."/>
            <person name="Stone C."/>
            <person name="Stone S."/>
            <person name="Sykes S."/>
            <person name="Tchuinga P."/>
            <person name="Tenzing P."/>
            <person name="Tesfaye S."/>
            <person name="Thoulutsang D."/>
            <person name="Thoulutsang Y."/>
            <person name="Topham K."/>
            <person name="Topping I."/>
            <person name="Tsamla T."/>
            <person name="Vassiliev H."/>
            <person name="Venkataraman V."/>
            <person name="Vo A."/>
            <person name="Wangchuk T."/>
            <person name="Wangdi T."/>
            <person name="Weiand M."/>
            <person name="Wilkinson J."/>
            <person name="Wilson A."/>
            <person name="Yadav S."/>
            <person name="Yang S."/>
            <person name="Yang X."/>
            <person name="Young G."/>
            <person name="Yu Q."/>
            <person name="Zainoun J."/>
            <person name="Zembek L."/>
            <person name="Zimmer A."/>
            <person name="Lander E.S."/>
        </authorList>
    </citation>
    <scope>NUCLEOTIDE SEQUENCE [LARGE SCALE GENOMIC DNA]</scope>
    <source>
        <strain evidence="20">Boxer</strain>
    </source>
</reference>
<evidence type="ECO:0000256" key="19">
    <source>
        <dbReference type="SAM" id="MobiDB-lite"/>
    </source>
</evidence>
<evidence type="ECO:0000256" key="6">
    <source>
        <dbReference type="ARBA" id="ARBA00008376"/>
    </source>
</evidence>
<evidence type="ECO:0000256" key="5">
    <source>
        <dbReference type="ARBA" id="ARBA00004536"/>
    </source>
</evidence>
<evidence type="ECO:0000256" key="11">
    <source>
        <dbReference type="ARBA" id="ARBA00022889"/>
    </source>
</evidence>
<keyword evidence="16" id="KW-0966">Cell projection</keyword>
<evidence type="ECO:0000256" key="12">
    <source>
        <dbReference type="ARBA" id="ARBA00022949"/>
    </source>
</evidence>
<keyword evidence="9" id="KW-0963">Cytoplasm</keyword>
<evidence type="ECO:0000256" key="16">
    <source>
        <dbReference type="ARBA" id="ARBA00023273"/>
    </source>
</evidence>
<accession>A0A8P0TJR1</accession>
<evidence type="ECO:0000256" key="13">
    <source>
        <dbReference type="ARBA" id="ARBA00023136"/>
    </source>
</evidence>
<dbReference type="InterPro" id="IPR036723">
    <property type="entry name" value="Alpha-catenin/vinculin-like_sf"/>
</dbReference>
<reference evidence="21" key="2">
    <citation type="submission" date="2018-10" db="EMBL/GenBank/DDBJ databases">
        <title>De novo assembly of a Great Dane genome.</title>
        <authorList>
            <person name="Kidd J.M."/>
            <person name="Pendleton A.L."/>
            <person name="Shen F."/>
            <person name="Emery S."/>
        </authorList>
    </citation>
    <scope>NUCLEOTIDE SEQUENCE [LARGE SCALE GENOMIC DNA]</scope>
    <source>
        <strain evidence="21">Great Dane</strain>
    </source>
</reference>
<dbReference type="GO" id="GO:0051015">
    <property type="term" value="F:actin filament binding"/>
    <property type="evidence" value="ECO:0007669"/>
    <property type="project" value="InterPro"/>
</dbReference>
<evidence type="ECO:0000256" key="10">
    <source>
        <dbReference type="ARBA" id="ARBA00022782"/>
    </source>
</evidence>
<reference evidence="21" key="3">
    <citation type="submission" date="2025-05" db="UniProtKB">
        <authorList>
            <consortium name="Ensembl"/>
        </authorList>
    </citation>
    <scope>IDENTIFICATION</scope>
</reference>
<evidence type="ECO:0000313" key="22">
    <source>
        <dbReference type="Proteomes" id="UP000002254"/>
    </source>
</evidence>
<feature type="region of interest" description="Disordered" evidence="19">
    <location>
        <begin position="688"/>
        <end position="714"/>
    </location>
</feature>
<dbReference type="InterPro" id="IPR001033">
    <property type="entry name" value="Alpha_catenin"/>
</dbReference>
<name>A0A8C0QKJ1_CANLF</name>
<comment type="similarity">
    <text evidence="6">Belongs to the vinculin/alpha-catenin family.</text>
</comment>
<evidence type="ECO:0000313" key="23">
    <source>
        <dbReference type="Proteomes" id="UP000694542"/>
    </source>
</evidence>
<dbReference type="GO" id="GO:0007155">
    <property type="term" value="P:cell adhesion"/>
    <property type="evidence" value="ECO:0007669"/>
    <property type="project" value="UniProtKB-KW"/>
</dbReference>
<evidence type="ECO:0000256" key="4">
    <source>
        <dbReference type="ARBA" id="ARBA00004489"/>
    </source>
</evidence>
<dbReference type="GO" id="GO:0005886">
    <property type="term" value="C:plasma membrane"/>
    <property type="evidence" value="ECO:0007669"/>
    <property type="project" value="UniProtKB-SubCell"/>
</dbReference>
<evidence type="ECO:0000256" key="3">
    <source>
        <dbReference type="ARBA" id="ARBA00004413"/>
    </source>
</evidence>
<keyword evidence="10" id="KW-0221">Differentiation</keyword>
<dbReference type="Proteomes" id="UP000002254">
    <property type="component" value="Chromosome 17"/>
</dbReference>
<keyword evidence="12" id="KW-0965">Cell junction</keyword>
<keyword evidence="7" id="KW-0217">Developmental protein</keyword>
<evidence type="ECO:0000256" key="7">
    <source>
        <dbReference type="ARBA" id="ARBA00022473"/>
    </source>
</evidence>
<dbReference type="FunFam" id="1.20.120.230:FF:000008">
    <property type="entry name" value="Catenin alpha 1"/>
    <property type="match status" value="1"/>
</dbReference>
<evidence type="ECO:0000256" key="1">
    <source>
        <dbReference type="ARBA" id="ARBA00004123"/>
    </source>
</evidence>
<dbReference type="GO" id="GO:0045296">
    <property type="term" value="F:cadherin binding"/>
    <property type="evidence" value="ECO:0007669"/>
    <property type="project" value="InterPro"/>
</dbReference>
<feature type="compositionally biased region" description="Basic and acidic residues" evidence="19">
    <location>
        <begin position="688"/>
        <end position="702"/>
    </location>
</feature>
<dbReference type="FunFam" id="1.20.120.230:FF:000011">
    <property type="entry name" value="Catenin alpha 1"/>
    <property type="match status" value="1"/>
</dbReference>
<keyword evidence="14" id="KW-0206">Cytoskeleton</keyword>
<dbReference type="GO" id="GO:0005856">
    <property type="term" value="C:cytoskeleton"/>
    <property type="evidence" value="ECO:0007669"/>
    <property type="project" value="UniProtKB-SubCell"/>
</dbReference>
<protein>
    <recommendedName>
        <fullName evidence="17">Catenin alpha-2</fullName>
    </recommendedName>
    <alternativeName>
        <fullName evidence="18">Alpha N-catenin</fullName>
    </alternativeName>
</protein>
<keyword evidence="11" id="KW-0130">Cell adhesion</keyword>
<dbReference type="OrthoDB" id="6376697at2759"/>
<dbReference type="FunFam" id="1.20.120.230:FF:000007">
    <property type="entry name" value="Catenin alpha 1"/>
    <property type="match status" value="1"/>
</dbReference>
<evidence type="ECO:0000256" key="9">
    <source>
        <dbReference type="ARBA" id="ARBA00022490"/>
    </source>
</evidence>
<organism evidence="21 23">
    <name type="scientific">Canis lupus familiaris</name>
    <name type="common">Dog</name>
    <name type="synonym">Canis familiaris</name>
    <dbReference type="NCBI Taxonomy" id="9615"/>
    <lineage>
        <taxon>Eukaryota</taxon>
        <taxon>Metazoa</taxon>
        <taxon>Chordata</taxon>
        <taxon>Craniata</taxon>
        <taxon>Vertebrata</taxon>
        <taxon>Euteleostomi</taxon>
        <taxon>Mammalia</taxon>
        <taxon>Eutheria</taxon>
        <taxon>Laurasiatheria</taxon>
        <taxon>Carnivora</taxon>
        <taxon>Caniformia</taxon>
        <taxon>Canidae</taxon>
        <taxon>Canis</taxon>
    </lineage>
</organism>
<dbReference type="Ensembl" id="ENSCAFT00040011843.1">
    <property type="protein sequence ID" value="ENSCAFP00040010267.1"/>
    <property type="gene ID" value="ENSCAFG00040006113.1"/>
</dbReference>
<dbReference type="Pfam" id="PF01044">
    <property type="entry name" value="Vinculin"/>
    <property type="match status" value="2"/>
</dbReference>
<dbReference type="Ensembl" id="ENSCAFT00000097011.1">
    <property type="protein sequence ID" value="ENSCAFP00000068097.1"/>
    <property type="gene ID" value="ENSCAFG00000008079.5"/>
</dbReference>
<evidence type="ECO:0000256" key="14">
    <source>
        <dbReference type="ARBA" id="ARBA00023212"/>
    </source>
</evidence>
<dbReference type="Gene3D" id="1.20.120.810">
    <property type="entry name" value="Vinculin, Vh2 four-helix bundle"/>
    <property type="match status" value="1"/>
</dbReference>
<evidence type="ECO:0000256" key="8">
    <source>
        <dbReference type="ARBA" id="ARBA00022475"/>
    </source>
</evidence>
<dbReference type="PRINTS" id="PR00805">
    <property type="entry name" value="ALPHACATENIN"/>
</dbReference>
<evidence type="ECO:0000256" key="2">
    <source>
        <dbReference type="ARBA" id="ARBA00004245"/>
    </source>
</evidence>
<dbReference type="GO" id="GO:0005634">
    <property type="term" value="C:nucleus"/>
    <property type="evidence" value="ECO:0007669"/>
    <property type="project" value="UniProtKB-SubCell"/>
</dbReference>
<evidence type="ECO:0000313" key="20">
    <source>
        <dbReference type="Ensembl" id="ENSCAFP00000068097.1"/>
    </source>
</evidence>
<evidence type="ECO:0000256" key="15">
    <source>
        <dbReference type="ARBA" id="ARBA00023242"/>
    </source>
</evidence>
<dbReference type="AlphaFoldDB" id="A0A8C0QKJ1"/>
<keyword evidence="8" id="KW-1003">Cell membrane</keyword>
<comment type="subcellular location">
    <subcellularLocation>
        <location evidence="5">Cell junction</location>
        <location evidence="5">Adherens junction</location>
    </subcellularLocation>
    <subcellularLocation>
        <location evidence="3">Cell membrane</location>
        <topology evidence="3">Peripheral membrane protein</topology>
        <orientation evidence="3">Cytoplasmic side</orientation>
    </subcellularLocation>
    <subcellularLocation>
        <location evidence="4">Cell projection</location>
        <location evidence="4">Axon</location>
    </subcellularLocation>
    <subcellularLocation>
        <location evidence="2">Cytoplasm</location>
        <location evidence="2">Cytoskeleton</location>
    </subcellularLocation>
    <subcellularLocation>
        <location evidence="1">Nucleus</location>
    </subcellularLocation>
</comment>
<dbReference type="GO" id="GO:0030424">
    <property type="term" value="C:axon"/>
    <property type="evidence" value="ECO:0007669"/>
    <property type="project" value="UniProtKB-SubCell"/>
</dbReference>
<dbReference type="InterPro" id="IPR006077">
    <property type="entry name" value="Vinculin/catenin"/>
</dbReference>
<accession>A0A8C0QKJ1</accession>
<keyword evidence="15" id="KW-0539">Nucleus</keyword>
<evidence type="ECO:0000256" key="18">
    <source>
        <dbReference type="ARBA" id="ARBA00029822"/>
    </source>
</evidence>
<dbReference type="PANTHER" id="PTHR18914">
    <property type="entry name" value="ALPHA CATENIN"/>
    <property type="match status" value="1"/>
</dbReference>
<dbReference type="Proteomes" id="UP000694542">
    <property type="component" value="Chromosome 17"/>
</dbReference>
<dbReference type="GO" id="GO:0005912">
    <property type="term" value="C:adherens junction"/>
    <property type="evidence" value="ECO:0007669"/>
    <property type="project" value="UniProtKB-SubCell"/>
</dbReference>
<sequence length="728" mass="81074">MGLHVLDLVARQVHFLQVPNPVQRANHDGHLVPLQAEGVQGDEAREVGEVHLDQVVVLQVQLGELEQAGERVARQTLELIVSDVKKLEAAAVLEDAHRHELDSVGPHVQRGELPQPVEEVGRQRLQLVVREVHAAQTGRKEKGDPLNIAIDKMTKKTRDLRRQLRKAVMDHISDSFLETNVPLLVLIEAAKSGNEKEVKEYAQVFREHANKLVEVANLACSISNNEEGVKLVRMAATQIDSLCPQVINAALTLAARPQSKVAQDNMDVFKDQWEKQVRVLTEAVDDITSVDDFLSVSENHILEDVNKCVIALQEGDVDTLDRTAGAIRGRAARVIHIINAEMENYEAGVYTEKVLEATKLLSETVMPRFAEQVEVAIEALSANVPQPFEENEFIDASRLVYDGVRDIRKAVLMIRTPEELEDDSDFEQEDYDVRSRTSVQTEDDQLIAGQSARAIMAQLPQEEKAKIAEQVEIFHQEKSKLDAEVAKWDDSGNDIIVLAKQMCMIMMEMTDFTRGKGPLKNTSDVINAAKKIAEAGSRMDKLARAVADQCPDSACKQDLLAYLQRIALYCHQLNICSKVKAEVQNLGGELIVSGVYSQDSSIRLGEQRGSEEETGYHIFAAELDTIYLKMESVLDSATSLIQAAKNLMNAVVLTVKASYVASTKYQKVYGTAAVNSPVVSWKMKAPEKKPLVKREKPEEFQTRVRRGSQKKHISPVQALSEFKAMDSF</sequence>